<dbReference type="PANTHER" id="PTHR12558:SF13">
    <property type="entry name" value="CELL DIVISION CYCLE PROTEIN 27 HOMOLOG"/>
    <property type="match status" value="1"/>
</dbReference>
<feature type="repeat" description="TPR" evidence="1">
    <location>
        <begin position="35"/>
        <end position="68"/>
    </location>
</feature>
<dbReference type="Pfam" id="PF13424">
    <property type="entry name" value="TPR_12"/>
    <property type="match status" value="1"/>
</dbReference>
<dbReference type="SUPFAM" id="SSF48452">
    <property type="entry name" value="TPR-like"/>
    <property type="match status" value="1"/>
</dbReference>
<dbReference type="GO" id="GO:0042802">
    <property type="term" value="F:identical protein binding"/>
    <property type="evidence" value="ECO:0007669"/>
    <property type="project" value="InterPro"/>
</dbReference>
<gene>
    <name evidence="2" type="ORF">C5Y93_29315</name>
</gene>
<dbReference type="Pfam" id="PF00515">
    <property type="entry name" value="TPR_1"/>
    <property type="match status" value="1"/>
</dbReference>
<dbReference type="InterPro" id="IPR019734">
    <property type="entry name" value="TPR_rpt"/>
</dbReference>
<dbReference type="Gene3D" id="1.25.40.10">
    <property type="entry name" value="Tetratricopeptide repeat domain"/>
    <property type="match status" value="2"/>
</dbReference>
<evidence type="ECO:0000256" key="1">
    <source>
        <dbReference type="PROSITE-ProRule" id="PRU00339"/>
    </source>
</evidence>
<organism evidence="2 3">
    <name type="scientific">Blastopirellula marina</name>
    <dbReference type="NCBI Taxonomy" id="124"/>
    <lineage>
        <taxon>Bacteria</taxon>
        <taxon>Pseudomonadati</taxon>
        <taxon>Planctomycetota</taxon>
        <taxon>Planctomycetia</taxon>
        <taxon>Pirellulales</taxon>
        <taxon>Pirellulaceae</taxon>
        <taxon>Blastopirellula</taxon>
    </lineage>
</organism>
<comment type="caution">
    <text evidence="2">The sequence shown here is derived from an EMBL/GenBank/DDBJ whole genome shotgun (WGS) entry which is preliminary data.</text>
</comment>
<dbReference type="PROSITE" id="PS50293">
    <property type="entry name" value="TPR_REGION"/>
    <property type="match status" value="1"/>
</dbReference>
<evidence type="ECO:0000313" key="3">
    <source>
        <dbReference type="Proteomes" id="UP000237819"/>
    </source>
</evidence>
<dbReference type="EMBL" id="PUHZ01000025">
    <property type="protein sequence ID" value="PQO42429.1"/>
    <property type="molecule type" value="Genomic_DNA"/>
</dbReference>
<reference evidence="2 3" key="1">
    <citation type="submission" date="2018-02" db="EMBL/GenBank/DDBJ databases">
        <title>Comparative genomes isolates from brazilian mangrove.</title>
        <authorList>
            <person name="Araujo J.E."/>
            <person name="Taketani R.G."/>
            <person name="Silva M.C.P."/>
            <person name="Loureco M.V."/>
            <person name="Andreote F.D."/>
        </authorList>
    </citation>
    <scope>NUCLEOTIDE SEQUENCE [LARGE SCALE GENOMIC DNA]</scope>
    <source>
        <strain evidence="2 3">Nap-Phe MGV</strain>
    </source>
</reference>
<dbReference type="InterPro" id="IPR011990">
    <property type="entry name" value="TPR-like_helical_dom_sf"/>
</dbReference>
<protein>
    <submittedName>
        <fullName evidence="2">Uncharacterized protein</fullName>
    </submittedName>
</protein>
<accession>A0A2S8GDB6</accession>
<dbReference type="InterPro" id="IPR011717">
    <property type="entry name" value="TPR-4"/>
</dbReference>
<name>A0A2S8GDB6_9BACT</name>
<evidence type="ECO:0000313" key="2">
    <source>
        <dbReference type="EMBL" id="PQO42429.1"/>
    </source>
</evidence>
<proteinExistence type="predicted"/>
<feature type="repeat" description="TPR" evidence="1">
    <location>
        <begin position="140"/>
        <end position="173"/>
    </location>
</feature>
<dbReference type="AlphaFoldDB" id="A0A2S8GDB6"/>
<dbReference type="Proteomes" id="UP000237819">
    <property type="component" value="Unassembled WGS sequence"/>
</dbReference>
<keyword evidence="1" id="KW-0802">TPR repeat</keyword>
<dbReference type="PROSITE" id="PS50005">
    <property type="entry name" value="TPR"/>
    <property type="match status" value="2"/>
</dbReference>
<sequence length="195" mass="22413">MVDVRRQIREANRNAQMATCARLAENWLKHHPDDVPVMLDYAEVLVAMARYDESLRLYQRILELEPEKSGWIYGFLGHLYKEKGDFSEAEYWYQRAFLSAADDDASAFIFLGAVQARQGKLDEAEATHRRATLCSEGHIDEAFHNLGLVLRAQGRLEEAAECFRKAIEIDPDYDEWIEALHDVETALNLPLDDLV</sequence>
<dbReference type="SMART" id="SM00028">
    <property type="entry name" value="TPR"/>
    <property type="match status" value="4"/>
</dbReference>
<dbReference type="PANTHER" id="PTHR12558">
    <property type="entry name" value="CELL DIVISION CYCLE 16,23,27"/>
    <property type="match status" value="1"/>
</dbReference>
<dbReference type="Pfam" id="PF07721">
    <property type="entry name" value="TPR_4"/>
    <property type="match status" value="1"/>
</dbReference>